<organism evidence="1">
    <name type="scientific">marine sediment metagenome</name>
    <dbReference type="NCBI Taxonomy" id="412755"/>
    <lineage>
        <taxon>unclassified sequences</taxon>
        <taxon>metagenomes</taxon>
        <taxon>ecological metagenomes</taxon>
    </lineage>
</organism>
<dbReference type="AlphaFoldDB" id="X1MYI5"/>
<reference evidence="1" key="1">
    <citation type="journal article" date="2014" name="Front. Microbiol.">
        <title>High frequency of phylogenetically diverse reductive dehalogenase-homologous genes in deep subseafloor sedimentary metagenomes.</title>
        <authorList>
            <person name="Kawai M."/>
            <person name="Futagami T."/>
            <person name="Toyoda A."/>
            <person name="Takaki Y."/>
            <person name="Nishi S."/>
            <person name="Hori S."/>
            <person name="Arai W."/>
            <person name="Tsubouchi T."/>
            <person name="Morono Y."/>
            <person name="Uchiyama I."/>
            <person name="Ito T."/>
            <person name="Fujiyama A."/>
            <person name="Inagaki F."/>
            <person name="Takami H."/>
        </authorList>
    </citation>
    <scope>NUCLEOTIDE SEQUENCE</scope>
    <source>
        <strain evidence="1">Expedition CK06-06</strain>
    </source>
</reference>
<proteinExistence type="predicted"/>
<feature type="non-terminal residue" evidence="1">
    <location>
        <position position="1"/>
    </location>
</feature>
<protein>
    <submittedName>
        <fullName evidence="1">Uncharacterized protein</fullName>
    </submittedName>
</protein>
<name>X1MYI5_9ZZZZ</name>
<evidence type="ECO:0000313" key="1">
    <source>
        <dbReference type="EMBL" id="GAI11424.1"/>
    </source>
</evidence>
<comment type="caution">
    <text evidence="1">The sequence shown here is derived from an EMBL/GenBank/DDBJ whole genome shotgun (WGS) entry which is preliminary data.</text>
</comment>
<gene>
    <name evidence="1" type="ORF">S06H3_22086</name>
</gene>
<dbReference type="EMBL" id="BARV01011725">
    <property type="protein sequence ID" value="GAI11424.1"/>
    <property type="molecule type" value="Genomic_DNA"/>
</dbReference>
<sequence>GNLTIKDEQLSFLIRMYVHFSVLNYKKNQSNVNWVSESLREEYKKWRNICLQEIKDYEKEFCKEESLKSEIEVE</sequence>
<accession>X1MYI5</accession>